<dbReference type="InterPro" id="IPR053024">
    <property type="entry name" value="Fungal_surface_NADase"/>
</dbReference>
<organism evidence="2 3">
    <name type="scientific">Actinokineospora soli</name>
    <dbReference type="NCBI Taxonomy" id="1048753"/>
    <lineage>
        <taxon>Bacteria</taxon>
        <taxon>Bacillati</taxon>
        <taxon>Actinomycetota</taxon>
        <taxon>Actinomycetes</taxon>
        <taxon>Pseudonocardiales</taxon>
        <taxon>Pseudonocardiaceae</taxon>
        <taxon>Actinokineospora</taxon>
    </lineage>
</organism>
<dbReference type="PANTHER" id="PTHR42059:SF1">
    <property type="entry name" value="TNT DOMAIN-CONTAINING PROTEIN"/>
    <property type="match status" value="1"/>
</dbReference>
<dbReference type="Pfam" id="PF14021">
    <property type="entry name" value="TNT"/>
    <property type="match status" value="1"/>
</dbReference>
<dbReference type="EMBL" id="JBHTEY010000004">
    <property type="protein sequence ID" value="MFC7617810.1"/>
    <property type="molecule type" value="Genomic_DNA"/>
</dbReference>
<dbReference type="PANTHER" id="PTHR42059">
    <property type="entry name" value="TNT DOMAIN-CONTAINING PROTEIN"/>
    <property type="match status" value="1"/>
</dbReference>
<evidence type="ECO:0000259" key="1">
    <source>
        <dbReference type="Pfam" id="PF14021"/>
    </source>
</evidence>
<accession>A0ABW2TVC0</accession>
<evidence type="ECO:0000313" key="3">
    <source>
        <dbReference type="Proteomes" id="UP001596512"/>
    </source>
</evidence>
<reference evidence="3" key="1">
    <citation type="journal article" date="2019" name="Int. J. Syst. Evol. Microbiol.">
        <title>The Global Catalogue of Microorganisms (GCM) 10K type strain sequencing project: providing services to taxonomists for standard genome sequencing and annotation.</title>
        <authorList>
            <consortium name="The Broad Institute Genomics Platform"/>
            <consortium name="The Broad Institute Genome Sequencing Center for Infectious Disease"/>
            <person name="Wu L."/>
            <person name="Ma J."/>
        </authorList>
    </citation>
    <scope>NUCLEOTIDE SEQUENCE [LARGE SCALE GENOMIC DNA]</scope>
    <source>
        <strain evidence="3">JCM 17695</strain>
    </source>
</reference>
<dbReference type="Proteomes" id="UP001596512">
    <property type="component" value="Unassembled WGS sequence"/>
</dbReference>
<proteinExistence type="predicted"/>
<keyword evidence="3" id="KW-1185">Reference proteome</keyword>
<name>A0ABW2TVC0_9PSEU</name>
<dbReference type="InterPro" id="IPR025331">
    <property type="entry name" value="TNT"/>
</dbReference>
<comment type="caution">
    <text evidence="2">The sequence shown here is derived from an EMBL/GenBank/DDBJ whole genome shotgun (WGS) entry which is preliminary data.</text>
</comment>
<feature type="domain" description="TNT" evidence="1">
    <location>
        <begin position="28"/>
        <end position="114"/>
    </location>
</feature>
<evidence type="ECO:0000313" key="2">
    <source>
        <dbReference type="EMBL" id="MFC7617810.1"/>
    </source>
</evidence>
<sequence>MRRPQDWPIQPLAGEPPLTLFRGKQLTQLPEGTEVDRYGEPNGNLTYAVGTPFDRRSLVPDWINRPYRAYRVVRPTEALTGSAIPWFDQPGGGTAFVLSKSIAELLDKGVLEEIPDRQPPARN</sequence>
<gene>
    <name evidence="2" type="ORF">ACFQV2_34790</name>
</gene>
<protein>
    <submittedName>
        <fullName evidence="2">TNT domain-containing protein</fullName>
    </submittedName>
</protein>